<feature type="region of interest" description="Disordered" evidence="1">
    <location>
        <begin position="30"/>
        <end position="85"/>
    </location>
</feature>
<comment type="caution">
    <text evidence="2">The sequence shown here is derived from an EMBL/GenBank/DDBJ whole genome shotgun (WGS) entry which is preliminary data.</text>
</comment>
<evidence type="ECO:0000256" key="1">
    <source>
        <dbReference type="SAM" id="MobiDB-lite"/>
    </source>
</evidence>
<sequence length="259" mass="28389">MKKPFYKRVWFWVIAIIIVIAINSPESTEVEKDIANGEAKASETSTSDSSNNPDDTVESEPTEDIEEKEEKTEPEAEEVVEETPQQRMVGQIVTLMDEGLAFDTGSYVKGDIPKGEYAFIPFDGSGKYYSETDGAGNIVDNEIFDSFGYVYVHGTANLETQGVLVNTTAFEQLGVSGAKELYEVVNSSENYQGSGMYKVGYDIKPNTYTIESMGEGYVAILSGPVGNNEIVDNNIFNGKYNVNVAEGQYLTVSKGTFAQ</sequence>
<proteinExistence type="predicted"/>
<gene>
    <name evidence="2" type="ORF">ACFO3D_06275</name>
</gene>
<evidence type="ECO:0000313" key="2">
    <source>
        <dbReference type="EMBL" id="MFC4557814.1"/>
    </source>
</evidence>
<protein>
    <submittedName>
        <fullName evidence="2">Uncharacterized protein</fullName>
    </submittedName>
</protein>
<reference evidence="3" key="1">
    <citation type="journal article" date="2019" name="Int. J. Syst. Evol. Microbiol.">
        <title>The Global Catalogue of Microorganisms (GCM) 10K type strain sequencing project: providing services to taxonomists for standard genome sequencing and annotation.</title>
        <authorList>
            <consortium name="The Broad Institute Genomics Platform"/>
            <consortium name="The Broad Institute Genome Sequencing Center for Infectious Disease"/>
            <person name="Wu L."/>
            <person name="Ma J."/>
        </authorList>
    </citation>
    <scope>NUCLEOTIDE SEQUENCE [LARGE SCALE GENOMIC DNA]</scope>
    <source>
        <strain evidence="3">CGMCC 4.7426</strain>
    </source>
</reference>
<evidence type="ECO:0000313" key="3">
    <source>
        <dbReference type="Proteomes" id="UP001595989"/>
    </source>
</evidence>
<organism evidence="2 3">
    <name type="scientific">Virgibacillus kekensis</name>
    <dbReference type="NCBI Taxonomy" id="202261"/>
    <lineage>
        <taxon>Bacteria</taxon>
        <taxon>Bacillati</taxon>
        <taxon>Bacillota</taxon>
        <taxon>Bacilli</taxon>
        <taxon>Bacillales</taxon>
        <taxon>Bacillaceae</taxon>
        <taxon>Virgibacillus</taxon>
    </lineage>
</organism>
<name>A0ABV9DHP4_9BACI</name>
<dbReference type="Proteomes" id="UP001595989">
    <property type="component" value="Unassembled WGS sequence"/>
</dbReference>
<dbReference type="RefSeq" id="WP_390293910.1">
    <property type="nucleotide sequence ID" value="NZ_JBHSFU010000004.1"/>
</dbReference>
<feature type="compositionally biased region" description="Low complexity" evidence="1">
    <location>
        <begin position="42"/>
        <end position="54"/>
    </location>
</feature>
<accession>A0ABV9DHP4</accession>
<dbReference type="EMBL" id="JBHSFU010000004">
    <property type="protein sequence ID" value="MFC4557814.1"/>
    <property type="molecule type" value="Genomic_DNA"/>
</dbReference>
<keyword evidence="3" id="KW-1185">Reference proteome</keyword>
<feature type="compositionally biased region" description="Acidic residues" evidence="1">
    <location>
        <begin position="55"/>
        <end position="67"/>
    </location>
</feature>